<protein>
    <submittedName>
        <fullName evidence="2">Uncharacterized protein</fullName>
    </submittedName>
</protein>
<keyword evidence="1" id="KW-0812">Transmembrane</keyword>
<keyword evidence="1" id="KW-0472">Membrane</keyword>
<dbReference type="Proteomes" id="UP000659496">
    <property type="component" value="Unassembled WGS sequence"/>
</dbReference>
<dbReference type="EMBL" id="JACSQY010000002">
    <property type="protein sequence ID" value="MBD7907381.1"/>
    <property type="molecule type" value="Genomic_DNA"/>
</dbReference>
<organism evidence="2 3">
    <name type="scientific">Sporosarcina gallistercoris</name>
    <dbReference type="NCBI Taxonomy" id="2762245"/>
    <lineage>
        <taxon>Bacteria</taxon>
        <taxon>Bacillati</taxon>
        <taxon>Bacillota</taxon>
        <taxon>Bacilli</taxon>
        <taxon>Bacillales</taxon>
        <taxon>Caryophanaceae</taxon>
        <taxon>Sporosarcina</taxon>
    </lineage>
</organism>
<comment type="caution">
    <text evidence="2">The sequence shown here is derived from an EMBL/GenBank/DDBJ whole genome shotgun (WGS) entry which is preliminary data.</text>
</comment>
<gene>
    <name evidence="2" type="ORF">H9659_03410</name>
</gene>
<feature type="transmembrane region" description="Helical" evidence="1">
    <location>
        <begin position="6"/>
        <end position="39"/>
    </location>
</feature>
<evidence type="ECO:0000313" key="3">
    <source>
        <dbReference type="Proteomes" id="UP000659496"/>
    </source>
</evidence>
<accession>A0ABR8PGT8</accession>
<proteinExistence type="predicted"/>
<keyword evidence="3" id="KW-1185">Reference proteome</keyword>
<reference evidence="2 3" key="1">
    <citation type="submission" date="2020-08" db="EMBL/GenBank/DDBJ databases">
        <title>A Genomic Blueprint of the Chicken Gut Microbiome.</title>
        <authorList>
            <person name="Gilroy R."/>
            <person name="Ravi A."/>
            <person name="Getino M."/>
            <person name="Pursley I."/>
            <person name="Horton D.L."/>
            <person name="Alikhan N.-F."/>
            <person name="Baker D."/>
            <person name="Gharbi K."/>
            <person name="Hall N."/>
            <person name="Watson M."/>
            <person name="Adriaenssens E.M."/>
            <person name="Foster-Nyarko E."/>
            <person name="Jarju S."/>
            <person name="Secka A."/>
            <person name="Antonio M."/>
            <person name="Oren A."/>
            <person name="Chaudhuri R."/>
            <person name="La Ragione R.M."/>
            <person name="Hildebrand F."/>
            <person name="Pallen M.J."/>
        </authorList>
    </citation>
    <scope>NUCLEOTIDE SEQUENCE [LARGE SCALE GENOMIC DNA]</scope>
    <source>
        <strain evidence="2 3">Sa3CUA8</strain>
    </source>
</reference>
<sequence length="82" mass="9096">MNSNWIYGIGIALAGIFSLFFIVKLDLQNALIGMLALFALTNSARAKQFKSQGMIRESRWMQGLSMLFAIALAVVLFIRLLG</sequence>
<keyword evidence="1" id="KW-1133">Transmembrane helix</keyword>
<evidence type="ECO:0000313" key="2">
    <source>
        <dbReference type="EMBL" id="MBD7907381.1"/>
    </source>
</evidence>
<feature type="transmembrane region" description="Helical" evidence="1">
    <location>
        <begin position="60"/>
        <end position="81"/>
    </location>
</feature>
<evidence type="ECO:0000256" key="1">
    <source>
        <dbReference type="SAM" id="Phobius"/>
    </source>
</evidence>
<name>A0ABR8PGT8_9BACL</name>
<dbReference type="RefSeq" id="WP_191688563.1">
    <property type="nucleotide sequence ID" value="NZ_JACSQY010000002.1"/>
</dbReference>